<dbReference type="InterPro" id="IPR000515">
    <property type="entry name" value="MetI-like"/>
</dbReference>
<gene>
    <name evidence="6" type="primary">dppB_1</name>
    <name evidence="6" type="ORF">NCTC10951_01667</name>
</gene>
<comment type="similarity">
    <text evidence="5">Belongs to the binding-protein-dependent transport system permease family.</text>
</comment>
<keyword evidence="4 5" id="KW-0472">Membrane</keyword>
<evidence type="ECO:0000256" key="4">
    <source>
        <dbReference type="ARBA" id="ARBA00023136"/>
    </source>
</evidence>
<sequence length="331" mass="35512">MAYILKRLGYYLLAFWASITLNFLLPRLMPGDPVSRMFARSSARLTDTQALQLRRLFGLDDAPLWQQYLRYLRSVLTGDLGVSISRFPAPVSEVIGSQIGWTVLLGGLALVIAAGAGSLLGILAAWRRGGVADSVLVPLLVFLGSFPYFWLAMGALYVLGAGLGWFPLRHAYTAGTVVDWSSPAFLADVAQHLALPALTIVAVSLGGWALGMRNTMIATASQDYILLAEAKGLSRSRIMLRYAARNAMLPTVTGVGMSLGFIVGGSMLTEVVFAYPGIGYQLFSAVSALDYPLMQGIFLTITTAVLAANLLVDLVYVRLDPRVRTGGQGAS</sequence>
<feature type="transmembrane region" description="Helical" evidence="5">
    <location>
        <begin position="135"/>
        <end position="159"/>
    </location>
</feature>
<dbReference type="PANTHER" id="PTHR43376">
    <property type="entry name" value="OLIGOPEPTIDE TRANSPORT SYSTEM PERMEASE PROTEIN"/>
    <property type="match status" value="1"/>
</dbReference>
<evidence type="ECO:0000313" key="6">
    <source>
        <dbReference type="EMBL" id="VEI16420.1"/>
    </source>
</evidence>
<feature type="transmembrane region" description="Helical" evidence="5">
    <location>
        <begin position="189"/>
        <end position="210"/>
    </location>
</feature>
<name>A0A3S4VK78_ACTVI</name>
<dbReference type="CDD" id="cd06261">
    <property type="entry name" value="TM_PBP2"/>
    <property type="match status" value="1"/>
</dbReference>
<evidence type="ECO:0000256" key="3">
    <source>
        <dbReference type="ARBA" id="ARBA00022989"/>
    </source>
</evidence>
<dbReference type="PROSITE" id="PS50928">
    <property type="entry name" value="ABC_TM1"/>
    <property type="match status" value="1"/>
</dbReference>
<dbReference type="GO" id="GO:0055085">
    <property type="term" value="P:transmembrane transport"/>
    <property type="evidence" value="ECO:0007669"/>
    <property type="project" value="InterPro"/>
</dbReference>
<feature type="transmembrane region" description="Helical" evidence="5">
    <location>
        <begin position="99"/>
        <end position="123"/>
    </location>
</feature>
<dbReference type="PANTHER" id="PTHR43376:SF1">
    <property type="entry name" value="OLIGOPEPTIDE TRANSPORT SYSTEM PERMEASE PROTEIN"/>
    <property type="match status" value="1"/>
</dbReference>
<dbReference type="InterPro" id="IPR035906">
    <property type="entry name" value="MetI-like_sf"/>
</dbReference>
<dbReference type="OrthoDB" id="147688at2"/>
<protein>
    <submittedName>
        <fullName evidence="6">Dipeptide transport system permease protein dppB</fullName>
    </submittedName>
</protein>
<feature type="transmembrane region" description="Helical" evidence="5">
    <location>
        <begin position="247"/>
        <end position="273"/>
    </location>
</feature>
<dbReference type="Pfam" id="PF00528">
    <property type="entry name" value="BPD_transp_1"/>
    <property type="match status" value="1"/>
</dbReference>
<feature type="transmembrane region" description="Helical" evidence="5">
    <location>
        <begin position="293"/>
        <end position="316"/>
    </location>
</feature>
<proteinExistence type="inferred from homology"/>
<dbReference type="KEGG" id="avc:NCTC10951_01667"/>
<accession>A0A3S4VK78</accession>
<dbReference type="AlphaFoldDB" id="A0A3S4VK78"/>
<evidence type="ECO:0000256" key="1">
    <source>
        <dbReference type="ARBA" id="ARBA00004141"/>
    </source>
</evidence>
<keyword evidence="3 5" id="KW-1133">Transmembrane helix</keyword>
<evidence type="ECO:0000313" key="7">
    <source>
        <dbReference type="Proteomes" id="UP000268658"/>
    </source>
</evidence>
<keyword evidence="5" id="KW-0813">Transport</keyword>
<dbReference type="SUPFAM" id="SSF161098">
    <property type="entry name" value="MetI-like"/>
    <property type="match status" value="1"/>
</dbReference>
<reference evidence="6 7" key="1">
    <citation type="submission" date="2018-12" db="EMBL/GenBank/DDBJ databases">
        <authorList>
            <consortium name="Pathogen Informatics"/>
        </authorList>
    </citation>
    <scope>NUCLEOTIDE SEQUENCE [LARGE SCALE GENOMIC DNA]</scope>
    <source>
        <strain evidence="6 7">NCTC10951</strain>
    </source>
</reference>
<evidence type="ECO:0000256" key="5">
    <source>
        <dbReference type="RuleBase" id="RU363032"/>
    </source>
</evidence>
<dbReference type="Gene3D" id="1.10.3720.10">
    <property type="entry name" value="MetI-like"/>
    <property type="match status" value="1"/>
</dbReference>
<comment type="subcellular location">
    <subcellularLocation>
        <location evidence="5">Cell membrane</location>
        <topology evidence="5">Multi-pass membrane protein</topology>
    </subcellularLocation>
    <subcellularLocation>
        <location evidence="1">Membrane</location>
        <topology evidence="1">Multi-pass membrane protein</topology>
    </subcellularLocation>
</comment>
<keyword evidence="2 5" id="KW-0812">Transmembrane</keyword>
<dbReference type="GO" id="GO:0005886">
    <property type="term" value="C:plasma membrane"/>
    <property type="evidence" value="ECO:0007669"/>
    <property type="project" value="UniProtKB-SubCell"/>
</dbReference>
<evidence type="ECO:0000256" key="2">
    <source>
        <dbReference type="ARBA" id="ARBA00022692"/>
    </source>
</evidence>
<dbReference type="Proteomes" id="UP000268658">
    <property type="component" value="Chromosome"/>
</dbReference>
<feature type="transmembrane region" description="Helical" evidence="5">
    <location>
        <begin position="9"/>
        <end position="29"/>
    </location>
</feature>
<dbReference type="EMBL" id="LR134477">
    <property type="protein sequence ID" value="VEI16420.1"/>
    <property type="molecule type" value="Genomic_DNA"/>
</dbReference>
<organism evidence="6 7">
    <name type="scientific">Actinomyces viscosus</name>
    <dbReference type="NCBI Taxonomy" id="1656"/>
    <lineage>
        <taxon>Bacteria</taxon>
        <taxon>Bacillati</taxon>
        <taxon>Actinomycetota</taxon>
        <taxon>Actinomycetes</taxon>
        <taxon>Actinomycetales</taxon>
        <taxon>Actinomycetaceae</taxon>
        <taxon>Actinomyces</taxon>
    </lineage>
</organism>
<dbReference type="RefSeq" id="WP_126414211.1">
    <property type="nucleotide sequence ID" value="NZ_JASPER010000091.1"/>
</dbReference>